<dbReference type="EMBL" id="QBLH01003218">
    <property type="protein sequence ID" value="TGZ42240.1"/>
    <property type="molecule type" value="Genomic_DNA"/>
</dbReference>
<protein>
    <recommendedName>
        <fullName evidence="2">USP8 dimerisation domain-containing protein</fullName>
    </recommendedName>
</protein>
<dbReference type="InterPro" id="IPR015063">
    <property type="entry name" value="USP8_dimer"/>
</dbReference>
<evidence type="ECO:0000256" key="1">
    <source>
        <dbReference type="SAM" id="MobiDB-lite"/>
    </source>
</evidence>
<evidence type="ECO:0000313" key="3">
    <source>
        <dbReference type="EMBL" id="TGZ42240.1"/>
    </source>
</evidence>
<gene>
    <name evidence="3" type="ORF">DBV15_07808</name>
</gene>
<feature type="domain" description="USP8 dimerisation" evidence="2">
    <location>
        <begin position="52"/>
        <end position="105"/>
    </location>
</feature>
<dbReference type="AlphaFoldDB" id="A0A4S2K0Z6"/>
<feature type="compositionally biased region" description="Basic and acidic residues" evidence="1">
    <location>
        <begin position="1"/>
        <end position="12"/>
    </location>
</feature>
<dbReference type="GO" id="GO:0016579">
    <property type="term" value="P:protein deubiquitination"/>
    <property type="evidence" value="ECO:0007669"/>
    <property type="project" value="UniProtKB-ARBA"/>
</dbReference>
<organism evidence="3 4">
    <name type="scientific">Temnothorax longispinosus</name>
    <dbReference type="NCBI Taxonomy" id="300112"/>
    <lineage>
        <taxon>Eukaryota</taxon>
        <taxon>Metazoa</taxon>
        <taxon>Ecdysozoa</taxon>
        <taxon>Arthropoda</taxon>
        <taxon>Hexapoda</taxon>
        <taxon>Insecta</taxon>
        <taxon>Pterygota</taxon>
        <taxon>Neoptera</taxon>
        <taxon>Endopterygota</taxon>
        <taxon>Hymenoptera</taxon>
        <taxon>Apocrita</taxon>
        <taxon>Aculeata</taxon>
        <taxon>Formicoidea</taxon>
        <taxon>Formicidae</taxon>
        <taxon>Myrmicinae</taxon>
        <taxon>Temnothorax</taxon>
    </lineage>
</organism>
<comment type="caution">
    <text evidence="3">The sequence shown here is derived from an EMBL/GenBank/DDBJ whole genome shotgun (WGS) entry which is preliminary data.</text>
</comment>
<dbReference type="Gene3D" id="1.20.58.80">
    <property type="entry name" value="Phosphotransferase system, lactose/cellobiose-type IIA subunit"/>
    <property type="match status" value="1"/>
</dbReference>
<proteinExistence type="predicted"/>
<dbReference type="Proteomes" id="UP000310200">
    <property type="component" value="Unassembled WGS sequence"/>
</dbReference>
<evidence type="ECO:0000259" key="2">
    <source>
        <dbReference type="Pfam" id="PF08969"/>
    </source>
</evidence>
<accession>A0A4S2K0Z6</accession>
<dbReference type="STRING" id="300112.A0A4S2K0Z6"/>
<name>A0A4S2K0Z6_9HYME</name>
<evidence type="ECO:0000313" key="4">
    <source>
        <dbReference type="Proteomes" id="UP000310200"/>
    </source>
</evidence>
<dbReference type="Pfam" id="PF08969">
    <property type="entry name" value="USP8_dimer"/>
    <property type="match status" value="1"/>
</dbReference>
<reference evidence="3 4" key="1">
    <citation type="journal article" date="2019" name="Philos. Trans. R. Soc. Lond., B, Biol. Sci.">
        <title>Ant behaviour and brain gene expression of defending hosts depend on the ecological success of the intruding social parasite.</title>
        <authorList>
            <person name="Kaur R."/>
            <person name="Stoldt M."/>
            <person name="Jongepier E."/>
            <person name="Feldmeyer B."/>
            <person name="Menzel F."/>
            <person name="Bornberg-Bauer E."/>
            <person name="Foitzik S."/>
        </authorList>
    </citation>
    <scope>NUCLEOTIDE SEQUENCE [LARGE SCALE GENOMIC DNA]</scope>
    <source>
        <tissue evidence="3">Whole body</tissue>
    </source>
</reference>
<keyword evidence="4" id="KW-1185">Reference proteome</keyword>
<feature type="region of interest" description="Disordered" evidence="1">
    <location>
        <begin position="1"/>
        <end position="26"/>
    </location>
</feature>
<sequence length="168" mass="19515">MPGGSPDRRPRAENPTSRRPAACSTRRICSPASNSSRWTWCHPSTISLQKAKINFAGKKPRNVYRRLLGMREKSDLAKKQGDDETAYIMLKRWLNSVEWLRRTREDRKSVYSCYEHDRRPDTAHCARVFCVVFQLLDRHWNATQETGTVCSCKNSEGNFREMGSRYKA</sequence>